<comment type="caution">
    <text evidence="8">The sequence shown here is derived from an EMBL/GenBank/DDBJ whole genome shotgun (WGS) entry which is preliminary data.</text>
</comment>
<sequence>MVFYKRWVFRNLLVLLGLVFGICLDLSSGSGFGVSGVHESPGHHHCSHGHKQHDHHRDHHHQHKESLVGSKLPEELAEEEDMRLYGFGFVDHDHDHDHKHEHYGVSELSGLGLWIYALGCSFLVSMASLVCLTILPVIFVQGKPSKAVVDSLALFGAGAMLGDAFLHQLPHAFGGGHSHSHDHHDNHGHDVHHGHSHSHSHSLADLSVGISILAGIVLFLLVEKVVRYVDDYSGGANAWSHTHHHHHHHHKKSKKLKDDNDSHDDIQSQSSNGKDRTAMESSSEEKVLDEGSHDSFKEDTKHESRIRKRHSTADGGDDKQDVDAAKLSTSDTKVINEKEHSQSSKNLVFGYLNLFSDGVHNFTDGIALGSAFLLYGSVGGWSRTLFLLAHELPQEVGDFGILVRSGFSVSKALFFNFLSALVALAGTAMALLLGQDPGQSSLIEGFTAGGFIYIAVAGVLAEMNNNGNLTVKNTALQLTSLILGMGVALCISLFE</sequence>
<dbReference type="PANTHER" id="PTHR16950:SF16">
    <property type="entry name" value="ZINC TRANSPORTER ZIP13"/>
    <property type="match status" value="1"/>
</dbReference>
<reference evidence="8" key="1">
    <citation type="submission" date="2020-03" db="EMBL/GenBank/DDBJ databases">
        <title>A high-quality chromosome-level genome assembly of a woody plant with both climbing and erect habits, Rhamnella rubrinervis.</title>
        <authorList>
            <person name="Lu Z."/>
            <person name="Yang Y."/>
            <person name="Zhu X."/>
            <person name="Sun Y."/>
        </authorList>
    </citation>
    <scope>NUCLEOTIDE SEQUENCE</scope>
    <source>
        <strain evidence="8">BYM</strain>
        <tissue evidence="8">Leaf</tissue>
    </source>
</reference>
<feature type="region of interest" description="Disordered" evidence="5">
    <location>
        <begin position="43"/>
        <end position="69"/>
    </location>
</feature>
<feature type="compositionally biased region" description="Basic residues" evidence="5">
    <location>
        <begin position="43"/>
        <end position="63"/>
    </location>
</feature>
<dbReference type="GO" id="GO:0005385">
    <property type="term" value="F:zinc ion transmembrane transporter activity"/>
    <property type="evidence" value="ECO:0007669"/>
    <property type="project" value="TreeGrafter"/>
</dbReference>
<accession>A0A8K0DPZ9</accession>
<evidence type="ECO:0000256" key="7">
    <source>
        <dbReference type="SAM" id="SignalP"/>
    </source>
</evidence>
<feature type="region of interest" description="Disordered" evidence="5">
    <location>
        <begin position="176"/>
        <end position="198"/>
    </location>
</feature>
<keyword evidence="3 6" id="KW-1133">Transmembrane helix</keyword>
<dbReference type="Proteomes" id="UP000796880">
    <property type="component" value="Unassembled WGS sequence"/>
</dbReference>
<comment type="subcellular location">
    <subcellularLocation>
        <location evidence="1">Membrane</location>
        <topology evidence="1">Multi-pass membrane protein</topology>
    </subcellularLocation>
</comment>
<feature type="compositionally biased region" description="Basic residues" evidence="5">
    <location>
        <begin position="241"/>
        <end position="255"/>
    </location>
</feature>
<feature type="transmembrane region" description="Helical" evidence="6">
    <location>
        <begin position="203"/>
        <end position="222"/>
    </location>
</feature>
<keyword evidence="9" id="KW-1185">Reference proteome</keyword>
<dbReference type="GO" id="GO:0006882">
    <property type="term" value="P:intracellular zinc ion homeostasis"/>
    <property type="evidence" value="ECO:0007669"/>
    <property type="project" value="TreeGrafter"/>
</dbReference>
<dbReference type="InterPro" id="IPR003689">
    <property type="entry name" value="ZIP"/>
</dbReference>
<protein>
    <recommendedName>
        <fullName evidence="10">IAA-alanine resistance protein 1</fullName>
    </recommendedName>
</protein>
<dbReference type="Pfam" id="PF02535">
    <property type="entry name" value="Zip"/>
    <property type="match status" value="1"/>
</dbReference>
<evidence type="ECO:0000256" key="2">
    <source>
        <dbReference type="ARBA" id="ARBA00022692"/>
    </source>
</evidence>
<keyword evidence="7" id="KW-0732">Signal</keyword>
<keyword evidence="2 6" id="KW-0812">Transmembrane</keyword>
<feature type="transmembrane region" description="Helical" evidence="6">
    <location>
        <begin position="475"/>
        <end position="494"/>
    </location>
</feature>
<feature type="transmembrane region" description="Helical" evidence="6">
    <location>
        <begin position="445"/>
        <end position="463"/>
    </location>
</feature>
<evidence type="ECO:0000313" key="8">
    <source>
        <dbReference type="EMBL" id="KAF3432049.1"/>
    </source>
</evidence>
<feature type="region of interest" description="Disordered" evidence="5">
    <location>
        <begin position="240"/>
        <end position="322"/>
    </location>
</feature>
<feature type="transmembrane region" description="Helical" evidence="6">
    <location>
        <begin position="413"/>
        <end position="433"/>
    </location>
</feature>
<proteinExistence type="predicted"/>
<evidence type="ECO:0000256" key="4">
    <source>
        <dbReference type="ARBA" id="ARBA00023136"/>
    </source>
</evidence>
<organism evidence="8 9">
    <name type="scientific">Rhamnella rubrinervis</name>
    <dbReference type="NCBI Taxonomy" id="2594499"/>
    <lineage>
        <taxon>Eukaryota</taxon>
        <taxon>Viridiplantae</taxon>
        <taxon>Streptophyta</taxon>
        <taxon>Embryophyta</taxon>
        <taxon>Tracheophyta</taxon>
        <taxon>Spermatophyta</taxon>
        <taxon>Magnoliopsida</taxon>
        <taxon>eudicotyledons</taxon>
        <taxon>Gunneridae</taxon>
        <taxon>Pentapetalae</taxon>
        <taxon>rosids</taxon>
        <taxon>fabids</taxon>
        <taxon>Rosales</taxon>
        <taxon>Rhamnaceae</taxon>
        <taxon>rhamnoid group</taxon>
        <taxon>Rhamneae</taxon>
        <taxon>Rhamnella</taxon>
    </lineage>
</organism>
<keyword evidence="4 6" id="KW-0472">Membrane</keyword>
<dbReference type="PANTHER" id="PTHR16950">
    <property type="entry name" value="ZINC TRANSPORTER SLC39A7 HISTIDINE-RICH MEMBRANE PROTEIN KE4"/>
    <property type="match status" value="1"/>
</dbReference>
<feature type="compositionally biased region" description="Basic and acidic residues" evidence="5">
    <location>
        <begin position="182"/>
        <end position="193"/>
    </location>
</feature>
<evidence type="ECO:0008006" key="10">
    <source>
        <dbReference type="Google" id="ProtNLM"/>
    </source>
</evidence>
<dbReference type="AlphaFoldDB" id="A0A8K0DPZ9"/>
<dbReference type="OrthoDB" id="200954at2759"/>
<feature type="transmembrane region" description="Helical" evidence="6">
    <location>
        <begin position="147"/>
        <end position="166"/>
    </location>
</feature>
<feature type="compositionally biased region" description="Basic and acidic residues" evidence="5">
    <location>
        <begin position="256"/>
        <end position="266"/>
    </location>
</feature>
<evidence type="ECO:0000256" key="6">
    <source>
        <dbReference type="SAM" id="Phobius"/>
    </source>
</evidence>
<dbReference type="EMBL" id="VOIH02000012">
    <property type="protein sequence ID" value="KAF3432049.1"/>
    <property type="molecule type" value="Genomic_DNA"/>
</dbReference>
<feature type="transmembrane region" description="Helical" evidence="6">
    <location>
        <begin position="113"/>
        <end position="140"/>
    </location>
</feature>
<dbReference type="GO" id="GO:0016020">
    <property type="term" value="C:membrane"/>
    <property type="evidence" value="ECO:0007669"/>
    <property type="project" value="UniProtKB-SubCell"/>
</dbReference>
<name>A0A8K0DPZ9_9ROSA</name>
<feature type="chain" id="PRO_5035435706" description="IAA-alanine resistance protein 1" evidence="7">
    <location>
        <begin position="30"/>
        <end position="495"/>
    </location>
</feature>
<feature type="compositionally biased region" description="Basic and acidic residues" evidence="5">
    <location>
        <begin position="273"/>
        <end position="303"/>
    </location>
</feature>
<evidence type="ECO:0000313" key="9">
    <source>
        <dbReference type="Proteomes" id="UP000796880"/>
    </source>
</evidence>
<gene>
    <name evidence="8" type="ORF">FNV43_RR26788</name>
</gene>
<evidence type="ECO:0000256" key="3">
    <source>
        <dbReference type="ARBA" id="ARBA00022989"/>
    </source>
</evidence>
<feature type="signal peptide" evidence="7">
    <location>
        <begin position="1"/>
        <end position="29"/>
    </location>
</feature>
<evidence type="ECO:0000256" key="5">
    <source>
        <dbReference type="SAM" id="MobiDB-lite"/>
    </source>
</evidence>
<evidence type="ECO:0000256" key="1">
    <source>
        <dbReference type="ARBA" id="ARBA00004141"/>
    </source>
</evidence>